<name>A0A4U8UJD4_STECR</name>
<dbReference type="OrthoDB" id="5874307at2759"/>
<dbReference type="Proteomes" id="UP000298663">
    <property type="component" value="Chromosome X"/>
</dbReference>
<proteinExistence type="predicted"/>
<organism evidence="1 2">
    <name type="scientific">Steinernema carpocapsae</name>
    <name type="common">Entomopathogenic nematode</name>
    <dbReference type="NCBI Taxonomy" id="34508"/>
    <lineage>
        <taxon>Eukaryota</taxon>
        <taxon>Metazoa</taxon>
        <taxon>Ecdysozoa</taxon>
        <taxon>Nematoda</taxon>
        <taxon>Chromadorea</taxon>
        <taxon>Rhabditida</taxon>
        <taxon>Tylenchina</taxon>
        <taxon>Panagrolaimomorpha</taxon>
        <taxon>Strongyloidoidea</taxon>
        <taxon>Steinernematidae</taxon>
        <taxon>Steinernema</taxon>
    </lineage>
</organism>
<reference evidence="1 2" key="2">
    <citation type="journal article" date="2019" name="G3 (Bethesda)">
        <title>Hybrid Assembly of the Genome of the Entomopathogenic Nematode Steinernema carpocapsae Identifies the X-Chromosome.</title>
        <authorList>
            <person name="Serra L."/>
            <person name="Macchietto M."/>
            <person name="Macias-Munoz A."/>
            <person name="McGill C.J."/>
            <person name="Rodriguez I.M."/>
            <person name="Rodriguez B."/>
            <person name="Murad R."/>
            <person name="Mortazavi A."/>
        </authorList>
    </citation>
    <scope>NUCLEOTIDE SEQUENCE [LARGE SCALE GENOMIC DNA]</scope>
    <source>
        <strain evidence="1 2">ALL</strain>
    </source>
</reference>
<evidence type="ECO:0000313" key="2">
    <source>
        <dbReference type="Proteomes" id="UP000298663"/>
    </source>
</evidence>
<accession>A0A4U8UJD4</accession>
<evidence type="ECO:0000313" key="1">
    <source>
        <dbReference type="EMBL" id="TMS32267.1"/>
    </source>
</evidence>
<gene>
    <name evidence="1" type="ORF">L596_000133</name>
</gene>
<dbReference type="EMBL" id="AZBU02000001">
    <property type="protein sequence ID" value="TMS32267.1"/>
    <property type="molecule type" value="Genomic_DNA"/>
</dbReference>
<reference evidence="1 2" key="1">
    <citation type="journal article" date="2015" name="Genome Biol.">
        <title>Comparative genomics of Steinernema reveals deeply conserved gene regulatory networks.</title>
        <authorList>
            <person name="Dillman A.R."/>
            <person name="Macchietto M."/>
            <person name="Porter C.F."/>
            <person name="Rogers A."/>
            <person name="Williams B."/>
            <person name="Antoshechkin I."/>
            <person name="Lee M.M."/>
            <person name="Goodwin Z."/>
            <person name="Lu X."/>
            <person name="Lewis E.E."/>
            <person name="Goodrich-Blair H."/>
            <person name="Stock S.P."/>
            <person name="Adams B.J."/>
            <person name="Sternberg P.W."/>
            <person name="Mortazavi A."/>
        </authorList>
    </citation>
    <scope>NUCLEOTIDE SEQUENCE [LARGE SCALE GENOMIC DNA]</scope>
    <source>
        <strain evidence="1 2">ALL</strain>
    </source>
</reference>
<protein>
    <recommendedName>
        <fullName evidence="3">EGF-like domain-containing protein</fullName>
    </recommendedName>
</protein>
<comment type="caution">
    <text evidence="1">The sequence shown here is derived from an EMBL/GenBank/DDBJ whole genome shotgun (WGS) entry which is preliminary data.</text>
</comment>
<keyword evidence="2" id="KW-1185">Reference proteome</keyword>
<sequence>MATSSTPPLILQSALRKTTAPAPIIPDSRVLRTSAGFGTTELSVCLKGFGVVSRPYQCPDHSKCGTEAGNQACICDAGFKWNAQKTECIPV</sequence>
<evidence type="ECO:0008006" key="3">
    <source>
        <dbReference type="Google" id="ProtNLM"/>
    </source>
</evidence>
<dbReference type="EMBL" id="CM016762">
    <property type="protein sequence ID" value="TMS32267.1"/>
    <property type="molecule type" value="Genomic_DNA"/>
</dbReference>
<dbReference type="AlphaFoldDB" id="A0A4U8UJD4"/>